<gene>
    <name evidence="4" type="ORF">VPNG_05378</name>
</gene>
<feature type="compositionally biased region" description="Low complexity" evidence="2">
    <location>
        <begin position="894"/>
        <end position="923"/>
    </location>
</feature>
<organism evidence="4 5">
    <name type="scientific">Cytospora leucostoma</name>
    <dbReference type="NCBI Taxonomy" id="1230097"/>
    <lineage>
        <taxon>Eukaryota</taxon>
        <taxon>Fungi</taxon>
        <taxon>Dikarya</taxon>
        <taxon>Ascomycota</taxon>
        <taxon>Pezizomycotina</taxon>
        <taxon>Sordariomycetes</taxon>
        <taxon>Sordariomycetidae</taxon>
        <taxon>Diaporthales</taxon>
        <taxon>Cytosporaceae</taxon>
        <taxon>Cytospora</taxon>
    </lineage>
</organism>
<sequence length="1209" mass="133716">MKPLVWPAFLLLQLFSPVWADQDQTTTAAQADIVHSHENGQSFREPGQDHVDAAIAKLHEIHPPSHHHKRRKKNGILSGIAQIAWKAVPSLRMSAPPTEEGQEHGNAIDVRLIEAVAHLEAATHKNNSDALYLLGQLNFYGNYSHPRDFKQAFGYYQQLAELNGNSSALYMVGLMYSTGVGDAVQRDQARALLYYTFAAVKGHTRAEMTLASRHNTGVGTPKSCETACKYYKRVADKVMDWYRSGPPGGRSWTREAYRIADDFGGVYGEGASVSSSGINAVHHHPNSDAYASIEDIIEYLDLMSNKGDFKSSFNLGRIYYEGQRGLERDLGAAAKYFFMVAKKFWKSNGGRNDDNPKSGLDKIAARSAGYLGRMYMRGEGVQQDFKRAIFWFERGIEFGDAQSQYCKGLLLLHGYGVSKNIGMATELFKASADQDFALSQVQLGVLFLDRGQPEDVRVANDYFELAARYGNIEAQYYLAEMIHHGIGRDKACAQALNLYKLVAEKAEPLVSSWTEANNAYEDGEYELAFLGYLHAAEEGYESAQNNVAYLLDSRQSMLQNVLSIGEQPKSTLLTNPYLALIYYTRSSRQGNIDSLVKMGDYYLDGIGTELDVDKAVKCYTGASEYQQSAQALFNLGWMHENGVGLDQDFHLAKRYYDLALATNDEAYLPVKLSLLKLRARSYWNTVTNGRINSIHDEPGKYSLTFIKLLFHLANNQRLETKKDWSLGEWVTNFLQDDGYYYDDGVGYDDIYDDTLPGGDAPHYTGEGEDDGLVDTMVIMGLALSLAFFVYYRQQRERAEQARRQRELLEQQQQQQGGNVGGAPPPAAAQNNGGLFPPPGDPNFNHSTWVVCAWASIMSTPAAKRRRVDAANAVLRKPFQSPMIKRPDASPSSAGGTPRPRTGTGNIGNIGTPGTAAAAVATPAKRSFEEVYSPSSPSVPRQQQEHQKPLAQRLRLRYSESLGASRQARPASPLLTSSRAGGPARLVESRRKSGSHAGGGGPDLVGSGDGSGNADDGDDENPFLALVRAHRTTGQEAMIKDVDKQLETVQQARGIEDASERAHPGEPVDQELRELIVKWKGACRLAVDELFELVKGRVDSAGGPKAWKAMQQRQLEFYRGLDQESHGRSKSAGGDGDEEDGEGNECDREELEGRNDEGQALEAERAKGNDDDGEDEDEDELEFNVALMLRSLNIDPELLGYDEAEEKWID</sequence>
<dbReference type="InterPro" id="IPR006597">
    <property type="entry name" value="Sel1-like"/>
</dbReference>
<dbReference type="AlphaFoldDB" id="A0A423X568"/>
<dbReference type="Gene3D" id="1.25.40.10">
    <property type="entry name" value="Tetratricopeptide repeat domain"/>
    <property type="match status" value="3"/>
</dbReference>
<keyword evidence="3" id="KW-0732">Signal</keyword>
<proteinExistence type="inferred from homology"/>
<dbReference type="Proteomes" id="UP000285146">
    <property type="component" value="Unassembled WGS sequence"/>
</dbReference>
<feature type="region of interest" description="Disordered" evidence="2">
    <location>
        <begin position="1118"/>
        <end position="1179"/>
    </location>
</feature>
<feature type="compositionally biased region" description="Low complexity" evidence="2">
    <location>
        <begin position="932"/>
        <end position="941"/>
    </location>
</feature>
<feature type="compositionally biased region" description="Basic and acidic residues" evidence="2">
    <location>
        <begin position="1150"/>
        <end position="1169"/>
    </location>
</feature>
<evidence type="ECO:0000256" key="1">
    <source>
        <dbReference type="ARBA" id="ARBA00038101"/>
    </source>
</evidence>
<dbReference type="InterPro" id="IPR011990">
    <property type="entry name" value="TPR-like_helical_dom_sf"/>
</dbReference>
<comment type="caution">
    <text evidence="4">The sequence shown here is derived from an EMBL/GenBank/DDBJ whole genome shotgun (WGS) entry which is preliminary data.</text>
</comment>
<feature type="compositionally biased region" description="Acidic residues" evidence="2">
    <location>
        <begin position="1170"/>
        <end position="1179"/>
    </location>
</feature>
<dbReference type="Gene3D" id="6.10.140.1020">
    <property type="match status" value="1"/>
</dbReference>
<feature type="region of interest" description="Disordered" evidence="2">
    <location>
        <begin position="878"/>
        <end position="949"/>
    </location>
</feature>
<dbReference type="InterPro" id="IPR050767">
    <property type="entry name" value="Sel1_AlgK"/>
</dbReference>
<reference evidence="4 5" key="1">
    <citation type="submission" date="2015-09" db="EMBL/GenBank/DDBJ databases">
        <title>Host preference determinants of Valsa canker pathogens revealed by comparative genomics.</title>
        <authorList>
            <person name="Yin Z."/>
            <person name="Huang L."/>
        </authorList>
    </citation>
    <scope>NUCLEOTIDE SEQUENCE [LARGE SCALE GENOMIC DNA]</scope>
    <source>
        <strain evidence="4 5">SXYLt</strain>
    </source>
</reference>
<feature type="chain" id="PRO_5019565317" evidence="3">
    <location>
        <begin position="21"/>
        <end position="1209"/>
    </location>
</feature>
<evidence type="ECO:0000313" key="5">
    <source>
        <dbReference type="Proteomes" id="UP000285146"/>
    </source>
</evidence>
<dbReference type="EMBL" id="LKEB01000027">
    <property type="protein sequence ID" value="ROW10792.1"/>
    <property type="molecule type" value="Genomic_DNA"/>
</dbReference>
<feature type="region of interest" description="Disordered" evidence="2">
    <location>
        <begin position="801"/>
        <end position="840"/>
    </location>
</feature>
<dbReference type="GO" id="GO:0005789">
    <property type="term" value="C:endoplasmic reticulum membrane"/>
    <property type="evidence" value="ECO:0007669"/>
    <property type="project" value="TreeGrafter"/>
</dbReference>
<protein>
    <submittedName>
        <fullName evidence="4">Uncharacterized protein</fullName>
    </submittedName>
</protein>
<feature type="compositionally biased region" description="Acidic residues" evidence="2">
    <location>
        <begin position="1134"/>
        <end position="1149"/>
    </location>
</feature>
<comment type="similarity">
    <text evidence="1">Belongs to the sel-1 family.</text>
</comment>
<keyword evidence="5" id="KW-1185">Reference proteome</keyword>
<dbReference type="STRING" id="1230097.A0A423X568"/>
<dbReference type="PANTHER" id="PTHR11102:SF147">
    <property type="entry name" value="SEL1L ADAPTOR SUBUNIT OF ERAD E3 UBIQUITIN LIGASE"/>
    <property type="match status" value="1"/>
</dbReference>
<dbReference type="InParanoid" id="A0A423X568"/>
<dbReference type="PANTHER" id="PTHR11102">
    <property type="entry name" value="SEL-1-LIKE PROTEIN"/>
    <property type="match status" value="1"/>
</dbReference>
<dbReference type="SMART" id="SM00671">
    <property type="entry name" value="SEL1"/>
    <property type="match status" value="10"/>
</dbReference>
<name>A0A423X568_9PEZI</name>
<dbReference type="OrthoDB" id="27934at2759"/>
<feature type="signal peptide" evidence="3">
    <location>
        <begin position="1"/>
        <end position="20"/>
    </location>
</feature>
<evidence type="ECO:0000313" key="4">
    <source>
        <dbReference type="EMBL" id="ROW10792.1"/>
    </source>
</evidence>
<feature type="compositionally biased region" description="Gly residues" evidence="2">
    <location>
        <begin position="995"/>
        <end position="1010"/>
    </location>
</feature>
<dbReference type="Pfam" id="PF08238">
    <property type="entry name" value="Sel1"/>
    <property type="match status" value="11"/>
</dbReference>
<evidence type="ECO:0000256" key="2">
    <source>
        <dbReference type="SAM" id="MobiDB-lite"/>
    </source>
</evidence>
<dbReference type="SUPFAM" id="SSF81901">
    <property type="entry name" value="HCP-like"/>
    <property type="match status" value="3"/>
</dbReference>
<feature type="region of interest" description="Disordered" evidence="2">
    <location>
        <begin position="961"/>
        <end position="1020"/>
    </location>
</feature>
<accession>A0A423X568</accession>
<dbReference type="GO" id="GO:0036503">
    <property type="term" value="P:ERAD pathway"/>
    <property type="evidence" value="ECO:0007669"/>
    <property type="project" value="TreeGrafter"/>
</dbReference>
<evidence type="ECO:0000256" key="3">
    <source>
        <dbReference type="SAM" id="SignalP"/>
    </source>
</evidence>